<reference evidence="2" key="1">
    <citation type="submission" date="2018-02" db="EMBL/GenBank/DDBJ databases">
        <authorList>
            <person name="Cohen D.B."/>
            <person name="Kent A.D."/>
        </authorList>
    </citation>
    <scope>NUCLEOTIDE SEQUENCE</scope>
</reference>
<organism evidence="2">
    <name type="scientific">Fagus sylvatica</name>
    <name type="common">Beechnut</name>
    <dbReference type="NCBI Taxonomy" id="28930"/>
    <lineage>
        <taxon>Eukaryota</taxon>
        <taxon>Viridiplantae</taxon>
        <taxon>Streptophyta</taxon>
        <taxon>Embryophyta</taxon>
        <taxon>Tracheophyta</taxon>
        <taxon>Spermatophyta</taxon>
        <taxon>Magnoliopsida</taxon>
        <taxon>eudicotyledons</taxon>
        <taxon>Gunneridae</taxon>
        <taxon>Pentapetalae</taxon>
        <taxon>rosids</taxon>
        <taxon>fabids</taxon>
        <taxon>Fagales</taxon>
        <taxon>Fagaceae</taxon>
        <taxon>Fagus</taxon>
    </lineage>
</organism>
<accession>A0A2N9J0D4</accession>
<protein>
    <submittedName>
        <fullName evidence="2">Uncharacterized protein</fullName>
    </submittedName>
</protein>
<name>A0A2N9J0D4_FAGSY</name>
<evidence type="ECO:0000313" key="2">
    <source>
        <dbReference type="EMBL" id="SPD30034.1"/>
    </source>
</evidence>
<evidence type="ECO:0000256" key="1">
    <source>
        <dbReference type="SAM" id="MobiDB-lite"/>
    </source>
</evidence>
<gene>
    <name evidence="2" type="ORF">FSB_LOCUS57916</name>
</gene>
<sequence length="112" mass="12207">MSDSEVGRDGKCITYKREGLDEDLYSTAETEDQVECALILDVVIGEGAAVFKLLVGEDKPLLVQGDSFFVLDFCLDVIYGVGAFDLESDGLSSQGLNEDLHTTTETEDEMES</sequence>
<dbReference type="AlphaFoldDB" id="A0A2N9J0D4"/>
<feature type="region of interest" description="Disordered" evidence="1">
    <location>
        <begin position="90"/>
        <end position="112"/>
    </location>
</feature>
<proteinExistence type="predicted"/>
<dbReference type="EMBL" id="OIVN01006298">
    <property type="protein sequence ID" value="SPD30034.1"/>
    <property type="molecule type" value="Genomic_DNA"/>
</dbReference>